<reference evidence="2" key="2">
    <citation type="submission" date="2023-04" db="EMBL/GenBank/DDBJ databases">
        <title>Paracnuella aquatica gen. nov., sp. nov., a member of the family Chitinophagaceae isolated from a hot spring.</title>
        <authorList>
            <person name="Wang C."/>
        </authorList>
    </citation>
    <scope>NUCLEOTIDE SEQUENCE</scope>
    <source>
        <strain evidence="2">LB-8</strain>
    </source>
</reference>
<feature type="chain" id="PRO_5040803428" description="VCBS repeat-containing protein" evidence="1">
    <location>
        <begin position="20"/>
        <end position="111"/>
    </location>
</feature>
<evidence type="ECO:0000313" key="3">
    <source>
        <dbReference type="Proteomes" id="UP001155483"/>
    </source>
</evidence>
<proteinExistence type="predicted"/>
<reference evidence="2" key="1">
    <citation type="submission" date="2022-09" db="EMBL/GenBank/DDBJ databases">
        <authorList>
            <person name="Yuan C."/>
            <person name="Ke Z."/>
        </authorList>
    </citation>
    <scope>NUCLEOTIDE SEQUENCE</scope>
    <source>
        <strain evidence="2">LB-8</strain>
    </source>
</reference>
<accession>A0A9X2Y2Q5</accession>
<name>A0A9X2Y2Q5_9BACT</name>
<evidence type="ECO:0008006" key="4">
    <source>
        <dbReference type="Google" id="ProtNLM"/>
    </source>
</evidence>
<organism evidence="2 3">
    <name type="scientific">Paraflavisolibacter caeni</name>
    <dbReference type="NCBI Taxonomy" id="2982496"/>
    <lineage>
        <taxon>Bacteria</taxon>
        <taxon>Pseudomonadati</taxon>
        <taxon>Bacteroidota</taxon>
        <taxon>Chitinophagia</taxon>
        <taxon>Chitinophagales</taxon>
        <taxon>Chitinophagaceae</taxon>
        <taxon>Paraflavisolibacter</taxon>
    </lineage>
</organism>
<protein>
    <recommendedName>
        <fullName evidence="4">VCBS repeat-containing protein</fullName>
    </recommendedName>
</protein>
<keyword evidence="1" id="KW-0732">Signal</keyword>
<comment type="caution">
    <text evidence="2">The sequence shown here is derived from an EMBL/GenBank/DDBJ whole genome shotgun (WGS) entry which is preliminary data.</text>
</comment>
<dbReference type="EMBL" id="JAOTIF010000054">
    <property type="protein sequence ID" value="MCU7552888.1"/>
    <property type="molecule type" value="Genomic_DNA"/>
</dbReference>
<sequence>MYRTFFTPILLILSILSFAQTNPAEGAKLLFTNVKSSLSIADKNLIYKNLGVKLSKDKTQFVSMEDEGSEFPFTAQVFPSDLNKDGKEDIFVVYGNSYTSGQTGSSVVLYI</sequence>
<feature type="signal peptide" evidence="1">
    <location>
        <begin position="1"/>
        <end position="19"/>
    </location>
</feature>
<dbReference type="AlphaFoldDB" id="A0A9X2Y2Q5"/>
<evidence type="ECO:0000313" key="2">
    <source>
        <dbReference type="EMBL" id="MCU7552888.1"/>
    </source>
</evidence>
<dbReference type="Proteomes" id="UP001155483">
    <property type="component" value="Unassembled WGS sequence"/>
</dbReference>
<gene>
    <name evidence="2" type="ORF">OCK74_27460</name>
</gene>
<evidence type="ECO:0000256" key="1">
    <source>
        <dbReference type="SAM" id="SignalP"/>
    </source>
</evidence>
<keyword evidence="3" id="KW-1185">Reference proteome</keyword>
<dbReference type="RefSeq" id="WP_279300322.1">
    <property type="nucleotide sequence ID" value="NZ_JAOTIF010000054.1"/>
</dbReference>